<organism evidence="1 2">
    <name type="scientific">Deinococcus humi</name>
    <dbReference type="NCBI Taxonomy" id="662880"/>
    <lineage>
        <taxon>Bacteria</taxon>
        <taxon>Thermotogati</taxon>
        <taxon>Deinococcota</taxon>
        <taxon>Deinococci</taxon>
        <taxon>Deinococcales</taxon>
        <taxon>Deinococcaceae</taxon>
        <taxon>Deinococcus</taxon>
    </lineage>
</organism>
<keyword evidence="2" id="KW-1185">Reference proteome</keyword>
<dbReference type="Proteomes" id="UP000552709">
    <property type="component" value="Unassembled WGS sequence"/>
</dbReference>
<proteinExistence type="predicted"/>
<sequence length="153" mass="16399">MNARVVQDVRPTLDVMITVRLLAELLDRHQIVLDATASRELSDLLRPLITAKALRPTEAAALDSAVRLALAPSQLLALTQARAALEARAQAFMARARFAAPDGPLNRTLIRYGLMVPGGQATVNLLLGTQLNPFTQAGGNADLLVQLLSLLDT</sequence>
<name>A0A7W8JYB9_9DEIO</name>
<gene>
    <name evidence="1" type="ORF">HNQ08_004602</name>
</gene>
<evidence type="ECO:0000313" key="1">
    <source>
        <dbReference type="EMBL" id="MBB5365481.1"/>
    </source>
</evidence>
<evidence type="ECO:0000313" key="2">
    <source>
        <dbReference type="Proteomes" id="UP000552709"/>
    </source>
</evidence>
<protein>
    <submittedName>
        <fullName evidence="1">Uncharacterized protein</fullName>
    </submittedName>
</protein>
<accession>A0A7W8JYB9</accession>
<comment type="caution">
    <text evidence="1">The sequence shown here is derived from an EMBL/GenBank/DDBJ whole genome shotgun (WGS) entry which is preliminary data.</text>
</comment>
<dbReference type="EMBL" id="JACHFL010000018">
    <property type="protein sequence ID" value="MBB5365481.1"/>
    <property type="molecule type" value="Genomic_DNA"/>
</dbReference>
<dbReference type="RefSeq" id="WP_184136991.1">
    <property type="nucleotide sequence ID" value="NZ_JACHFL010000018.1"/>
</dbReference>
<dbReference type="AlphaFoldDB" id="A0A7W8JYB9"/>
<reference evidence="1 2" key="1">
    <citation type="submission" date="2020-08" db="EMBL/GenBank/DDBJ databases">
        <title>Genomic Encyclopedia of Type Strains, Phase IV (KMG-IV): sequencing the most valuable type-strain genomes for metagenomic binning, comparative biology and taxonomic classification.</title>
        <authorList>
            <person name="Goeker M."/>
        </authorList>
    </citation>
    <scope>NUCLEOTIDE SEQUENCE [LARGE SCALE GENOMIC DNA]</scope>
    <source>
        <strain evidence="1 2">DSM 27939</strain>
    </source>
</reference>